<keyword evidence="3" id="KW-1185">Reference proteome</keyword>
<keyword evidence="1" id="KW-0472">Membrane</keyword>
<keyword evidence="1" id="KW-1133">Transmembrane helix</keyword>
<feature type="transmembrane region" description="Helical" evidence="1">
    <location>
        <begin position="318"/>
        <end position="341"/>
    </location>
</feature>
<proteinExistence type="predicted"/>
<accession>A0A9P8YBQ2</accession>
<dbReference type="OrthoDB" id="5428055at2759"/>
<name>A0A9P8YBQ2_9PEZI</name>
<evidence type="ECO:0000313" key="2">
    <source>
        <dbReference type="EMBL" id="KAH7035109.1"/>
    </source>
</evidence>
<protein>
    <submittedName>
        <fullName evidence="2">Uncharacterized protein</fullName>
    </submittedName>
</protein>
<evidence type="ECO:0000256" key="1">
    <source>
        <dbReference type="SAM" id="Phobius"/>
    </source>
</evidence>
<dbReference type="Gene3D" id="1.20.58.340">
    <property type="entry name" value="Magnesium transport protein CorA, transmembrane region"/>
    <property type="match status" value="1"/>
</dbReference>
<dbReference type="EMBL" id="JAGTJQ010000003">
    <property type="protein sequence ID" value="KAH7035109.1"/>
    <property type="molecule type" value="Genomic_DNA"/>
</dbReference>
<comment type="caution">
    <text evidence="2">The sequence shown here is derived from an EMBL/GenBank/DDBJ whole genome shotgun (WGS) entry which is preliminary data.</text>
</comment>
<sequence length="356" mass="39787">MGQVHRLQCSPQSRSHSAISQKGCHVDHSSQHLPPCCRQRHRQAVVRVDAPVRSHWVISEPGPGGRRDRLELCHFKPYMAPLATSADLWAKDVLTSHPTKGITIPYDEAGPFQNIIDYWARRYTSLDLATVIGNPQGVLNSVATGVILPSWMNLLSLLSATLSNHEYSMFEFEEISPNTSGKKVKSELTKLRDALGNISRTRRRAWWYIEHIHVSFQNLGYPNGRVDPQSHGHSSGHSPAIEELSVILNRFYYMKERIDSLIPIIQNACNILEAQRGALETKQFNALTSLASVFIPISTCAAIFSMGDGYLPGEANNWVFWAVALPLTTGVMLVIFNLSFMQMLAKSAVSRIEALR</sequence>
<organism evidence="2 3">
    <name type="scientific">Microdochium trichocladiopsis</name>
    <dbReference type="NCBI Taxonomy" id="1682393"/>
    <lineage>
        <taxon>Eukaryota</taxon>
        <taxon>Fungi</taxon>
        <taxon>Dikarya</taxon>
        <taxon>Ascomycota</taxon>
        <taxon>Pezizomycotina</taxon>
        <taxon>Sordariomycetes</taxon>
        <taxon>Xylariomycetidae</taxon>
        <taxon>Xylariales</taxon>
        <taxon>Microdochiaceae</taxon>
        <taxon>Microdochium</taxon>
    </lineage>
</organism>
<dbReference type="AlphaFoldDB" id="A0A9P8YBQ2"/>
<dbReference type="RefSeq" id="XP_046015202.1">
    <property type="nucleotide sequence ID" value="XM_046163505.1"/>
</dbReference>
<gene>
    <name evidence="2" type="ORF">B0I36DRAFT_88274</name>
</gene>
<dbReference type="Proteomes" id="UP000756346">
    <property type="component" value="Unassembled WGS sequence"/>
</dbReference>
<feature type="transmembrane region" description="Helical" evidence="1">
    <location>
        <begin position="284"/>
        <end position="306"/>
    </location>
</feature>
<keyword evidence="1" id="KW-0812">Transmembrane</keyword>
<evidence type="ECO:0000313" key="3">
    <source>
        <dbReference type="Proteomes" id="UP000756346"/>
    </source>
</evidence>
<dbReference type="GeneID" id="70193051"/>
<reference evidence="2" key="1">
    <citation type="journal article" date="2021" name="Nat. Commun.">
        <title>Genetic determinants of endophytism in the Arabidopsis root mycobiome.</title>
        <authorList>
            <person name="Mesny F."/>
            <person name="Miyauchi S."/>
            <person name="Thiergart T."/>
            <person name="Pickel B."/>
            <person name="Atanasova L."/>
            <person name="Karlsson M."/>
            <person name="Huettel B."/>
            <person name="Barry K.W."/>
            <person name="Haridas S."/>
            <person name="Chen C."/>
            <person name="Bauer D."/>
            <person name="Andreopoulos W."/>
            <person name="Pangilinan J."/>
            <person name="LaButti K."/>
            <person name="Riley R."/>
            <person name="Lipzen A."/>
            <person name="Clum A."/>
            <person name="Drula E."/>
            <person name="Henrissat B."/>
            <person name="Kohler A."/>
            <person name="Grigoriev I.V."/>
            <person name="Martin F.M."/>
            <person name="Hacquard S."/>
        </authorList>
    </citation>
    <scope>NUCLEOTIDE SEQUENCE</scope>
    <source>
        <strain evidence="2">MPI-CAGE-CH-0230</strain>
    </source>
</reference>